<feature type="chain" id="PRO_5010872989" evidence="1">
    <location>
        <begin position="24"/>
        <end position="152"/>
    </location>
</feature>
<evidence type="ECO:0000313" key="2">
    <source>
        <dbReference type="EMBL" id="SME92632.1"/>
    </source>
</evidence>
<reference evidence="3" key="1">
    <citation type="submission" date="2017-04" db="EMBL/GenBank/DDBJ databases">
        <authorList>
            <person name="Varghese N."/>
            <person name="Submissions S."/>
        </authorList>
    </citation>
    <scope>NUCLEOTIDE SEQUENCE [LARGE SCALE GENOMIC DNA]</scope>
    <source>
        <strain evidence="3">K3S</strain>
    </source>
</reference>
<protein>
    <submittedName>
        <fullName evidence="2">Uncharacterized protein</fullName>
    </submittedName>
</protein>
<proteinExistence type="predicted"/>
<keyword evidence="1" id="KW-0732">Signal</keyword>
<accession>A0A1X7C9U3</accession>
<dbReference type="RefSeq" id="WP_085097927.1">
    <property type="nucleotide sequence ID" value="NZ_FWZU01000001.1"/>
</dbReference>
<dbReference type="EMBL" id="FWZU01000001">
    <property type="protein sequence ID" value="SME92632.1"/>
    <property type="molecule type" value="Genomic_DNA"/>
</dbReference>
<dbReference type="AlphaFoldDB" id="A0A1X7C9U3"/>
<name>A0A1X7C9U3_9BACT</name>
<dbReference type="OrthoDB" id="9553750at2"/>
<sequence>MKVFKILLTSCFMLIAAQSFAFAGSGKAIVPYWYAFDNGGTNYQSSHIRISNFTDHDLIVKISIYNKDATIYAGNVEYENLQAGDTEIGAGKSAGCIIRGYPLNTVFTGYAIIEWKNKDGDNDAVGLVSWADWAQKTPSRGFSIPVNNGMPF</sequence>
<organism evidence="2 3">
    <name type="scientific">Desulfovibrio gilichinskyi</name>
    <dbReference type="NCBI Taxonomy" id="1519643"/>
    <lineage>
        <taxon>Bacteria</taxon>
        <taxon>Pseudomonadati</taxon>
        <taxon>Thermodesulfobacteriota</taxon>
        <taxon>Desulfovibrionia</taxon>
        <taxon>Desulfovibrionales</taxon>
        <taxon>Desulfovibrionaceae</taxon>
        <taxon>Desulfovibrio</taxon>
    </lineage>
</organism>
<feature type="signal peptide" evidence="1">
    <location>
        <begin position="1"/>
        <end position="23"/>
    </location>
</feature>
<keyword evidence="3" id="KW-1185">Reference proteome</keyword>
<evidence type="ECO:0000256" key="1">
    <source>
        <dbReference type="SAM" id="SignalP"/>
    </source>
</evidence>
<evidence type="ECO:0000313" key="3">
    <source>
        <dbReference type="Proteomes" id="UP000192906"/>
    </source>
</evidence>
<gene>
    <name evidence="2" type="ORF">SAMN06295933_0554</name>
</gene>
<dbReference type="Proteomes" id="UP000192906">
    <property type="component" value="Unassembled WGS sequence"/>
</dbReference>